<keyword evidence="12" id="KW-0675">Receptor</keyword>
<evidence type="ECO:0000256" key="8">
    <source>
        <dbReference type="ARBA" id="ARBA00022989"/>
    </source>
</evidence>
<protein>
    <recommendedName>
        <fullName evidence="2">receptor protein-tyrosine kinase</fullName>
        <ecNumber evidence="2">2.7.10.1</ecNumber>
    </recommendedName>
</protein>
<evidence type="ECO:0000256" key="16">
    <source>
        <dbReference type="PROSITE-ProRule" id="PRU10141"/>
    </source>
</evidence>
<comment type="catalytic activity">
    <reaction evidence="15">
        <text>L-tyrosyl-[protein] + ATP = O-phospho-L-tyrosyl-[protein] + ADP + H(+)</text>
        <dbReference type="Rhea" id="RHEA:10596"/>
        <dbReference type="Rhea" id="RHEA-COMP:10136"/>
        <dbReference type="Rhea" id="RHEA-COMP:20101"/>
        <dbReference type="ChEBI" id="CHEBI:15378"/>
        <dbReference type="ChEBI" id="CHEBI:30616"/>
        <dbReference type="ChEBI" id="CHEBI:46858"/>
        <dbReference type="ChEBI" id="CHEBI:61978"/>
        <dbReference type="ChEBI" id="CHEBI:456216"/>
        <dbReference type="EC" id="2.7.10.1"/>
    </reaction>
</comment>
<evidence type="ECO:0000256" key="13">
    <source>
        <dbReference type="ARBA" id="ARBA00023180"/>
    </source>
</evidence>
<sequence length="1058" mass="119487">MRSAAPSRGRHAEAARSCIDRSERMKKVTQGFLGEEQFLDECRAFLTFSDRIGDSWSLKTHSNLPYIFKKSKIIVNAFNKSLVGNEPTQTDDKKETACFFHIEYYLIFNVSYSVPCLYIVPTWPNGTLLSLEQVWNYLIREDATIVDKWSFLTQIEHPFFANVCYWIHPCHTAAWMGDYEKDRCGTIDDSETKQRSCLVSVLSEPSVKSLIHETFEQSTVWLSCHASSIPPGDDTRILSTTRTLKISYVERDDGGSYKCEASNEIDINYPERKYMATGTGIISLIVLYKPKLLKHSYLKFSGTINQSSTIKCSFDANPPATVYWQRENTTITQNDKYYIIGTRQKSSLIINNIDKSDFGYYRCIAFNRVGKVLYNILLSRPGIPDKPKECRIEMVSDSLATFHCVPGYSGGQDYRLKVEVLNSKGQIIHISDKFSHDPSGLIVTVRNLSPSTNYAIVFYGENKFGSSNVGLLLLFNTTRRAKSLQEEDEKISSETKLITIGGAIAGSVFVIVLIIVLAVYCSWRKKTAKKKEAESLRTNTYQTSSSSNLASSLVARDKIEQTNHSYRDWQGARESFAQDKGCSYIGPAIDLKFESGESNDYCYDNIANTANTHHLAGSGGLSLFPSTLTASFKRKKRPGSFFPGQSSKQNSTAHVTNLSIEVESKIEEREQNLQNYKNKEKTVSPIASSVNLRKKPRPLVNPQQLKVPNLPQMSRHSSRVSVSKISQDGSKTLSQPIDGACIGDGHSQIDSWEFPRSKLKIIRKLGNGMFGEVWEGQVKEIMGYKSLMKVAVKTVREEADDDAKRNLIKELQYMKTLQAHPNIITLFGCITMSHPMAIIMELATNGNLQNYLRRCRYNNIDAAIVTQKTLTTFAMDVANGMSFISSKKFLHRDLAARNVLIDEQMICKISDFGYSRDIIHSRQYESKSQAKLPLRWMAPESLYDGLYSVKSDVWSFGVLLWEIITLGATPYPGMSGSTVMIKVKEGYRLPKPLHCADVLYDLMNECWRSNPKLRPSFHRLYSHLEVIGQHIANQQNMSVTKMEANMLDVLQDVPGEKC</sequence>
<accession>A0A7I8V9L4</accession>
<dbReference type="EMBL" id="CAJFCJ010000002">
    <property type="protein sequence ID" value="CAD5111907.1"/>
    <property type="molecule type" value="Genomic_DNA"/>
</dbReference>
<dbReference type="InterPro" id="IPR001245">
    <property type="entry name" value="Ser-Thr/Tyr_kinase_cat_dom"/>
</dbReference>
<evidence type="ECO:0000256" key="1">
    <source>
        <dbReference type="ARBA" id="ARBA00004167"/>
    </source>
</evidence>
<dbReference type="InterPro" id="IPR017441">
    <property type="entry name" value="Protein_kinase_ATP_BS"/>
</dbReference>
<dbReference type="PROSITE" id="PS00107">
    <property type="entry name" value="PROTEIN_KINASE_ATP"/>
    <property type="match status" value="1"/>
</dbReference>
<dbReference type="SUPFAM" id="SSF48726">
    <property type="entry name" value="Immunoglobulin"/>
    <property type="match status" value="2"/>
</dbReference>
<keyword evidence="10 17" id="KW-0472">Membrane</keyword>
<dbReference type="CDD" id="cd00192">
    <property type="entry name" value="PTKc"/>
    <property type="match status" value="1"/>
</dbReference>
<keyword evidence="16" id="KW-0067">ATP-binding</keyword>
<keyword evidence="8 17" id="KW-1133">Transmembrane helix</keyword>
<dbReference type="InterPro" id="IPR020635">
    <property type="entry name" value="Tyr_kinase_cat_dom"/>
</dbReference>
<dbReference type="OrthoDB" id="28230at2759"/>
<dbReference type="EC" id="2.7.10.1" evidence="2"/>
<dbReference type="SUPFAM" id="SSF49265">
    <property type="entry name" value="Fibronectin type III"/>
    <property type="match status" value="1"/>
</dbReference>
<dbReference type="GO" id="GO:0004714">
    <property type="term" value="F:transmembrane receptor protein tyrosine kinase activity"/>
    <property type="evidence" value="ECO:0007669"/>
    <property type="project" value="UniProtKB-EC"/>
</dbReference>
<comment type="caution">
    <text evidence="20">The sequence shown here is derived from an EMBL/GenBank/DDBJ whole genome shotgun (WGS) entry which is preliminary data.</text>
</comment>
<reference evidence="20 21" key="1">
    <citation type="submission" date="2020-08" db="EMBL/GenBank/DDBJ databases">
        <authorList>
            <person name="Hejnol A."/>
        </authorList>
    </citation>
    <scope>NUCLEOTIDE SEQUENCE [LARGE SCALE GENOMIC DNA]</scope>
</reference>
<dbReference type="InterPro" id="IPR000719">
    <property type="entry name" value="Prot_kinase_dom"/>
</dbReference>
<feature type="transmembrane region" description="Helical" evidence="17">
    <location>
        <begin position="497"/>
        <end position="521"/>
    </location>
</feature>
<dbReference type="PROSITE" id="PS00109">
    <property type="entry name" value="PROTEIN_KINASE_TYR"/>
    <property type="match status" value="1"/>
</dbReference>
<evidence type="ECO:0000256" key="14">
    <source>
        <dbReference type="ARBA" id="ARBA00023319"/>
    </source>
</evidence>
<comment type="subcellular location">
    <subcellularLocation>
        <location evidence="1">Membrane</location>
        <topology evidence="1">Single-pass membrane protein</topology>
    </subcellularLocation>
</comment>
<keyword evidence="3" id="KW-0808">Transferase</keyword>
<evidence type="ECO:0000256" key="6">
    <source>
        <dbReference type="ARBA" id="ARBA00022777"/>
    </source>
</evidence>
<dbReference type="Gene3D" id="3.30.200.20">
    <property type="entry name" value="Phosphorylase Kinase, domain 1"/>
    <property type="match status" value="1"/>
</dbReference>
<evidence type="ECO:0000313" key="20">
    <source>
        <dbReference type="EMBL" id="CAD5111907.1"/>
    </source>
</evidence>
<dbReference type="SMART" id="SM00219">
    <property type="entry name" value="TyrKc"/>
    <property type="match status" value="1"/>
</dbReference>
<dbReference type="Pfam" id="PF03987">
    <property type="entry name" value="Autophagy_act_C"/>
    <property type="match status" value="1"/>
</dbReference>
<feature type="domain" description="Ig-like" evidence="19">
    <location>
        <begin position="290"/>
        <end position="379"/>
    </location>
</feature>
<dbReference type="PROSITE" id="PS50835">
    <property type="entry name" value="IG_LIKE"/>
    <property type="match status" value="2"/>
</dbReference>
<dbReference type="GO" id="GO:0007169">
    <property type="term" value="P:cell surface receptor protein tyrosine kinase signaling pathway"/>
    <property type="evidence" value="ECO:0007669"/>
    <property type="project" value="TreeGrafter"/>
</dbReference>
<keyword evidence="16" id="KW-0547">Nucleotide-binding</keyword>
<keyword evidence="6" id="KW-0418">Kinase</keyword>
<dbReference type="SMART" id="SM00409">
    <property type="entry name" value="IG"/>
    <property type="match status" value="2"/>
</dbReference>
<evidence type="ECO:0000256" key="2">
    <source>
        <dbReference type="ARBA" id="ARBA00011902"/>
    </source>
</evidence>
<dbReference type="PANTHER" id="PTHR24416:SF621">
    <property type="entry name" value="TYROSINE KINASE RECEPTOR CAD96CA"/>
    <property type="match status" value="1"/>
</dbReference>
<dbReference type="Pfam" id="PF07679">
    <property type="entry name" value="I-set"/>
    <property type="match status" value="1"/>
</dbReference>
<name>A0A7I8V9L4_9ANNE</name>
<dbReference type="GO" id="GO:0005886">
    <property type="term" value="C:plasma membrane"/>
    <property type="evidence" value="ECO:0007669"/>
    <property type="project" value="TreeGrafter"/>
</dbReference>
<dbReference type="InterPro" id="IPR036116">
    <property type="entry name" value="FN3_sf"/>
</dbReference>
<keyword evidence="21" id="KW-1185">Reference proteome</keyword>
<feature type="domain" description="Ig-like" evidence="19">
    <location>
        <begin position="196"/>
        <end position="276"/>
    </location>
</feature>
<dbReference type="GO" id="GO:0019787">
    <property type="term" value="F:ubiquitin-like protein transferase activity"/>
    <property type="evidence" value="ECO:0007669"/>
    <property type="project" value="InterPro"/>
</dbReference>
<keyword evidence="11" id="KW-1015">Disulfide bond</keyword>
<dbReference type="Pfam" id="PF07714">
    <property type="entry name" value="PK_Tyr_Ser-Thr"/>
    <property type="match status" value="1"/>
</dbReference>
<keyword evidence="9" id="KW-0072">Autophagy</keyword>
<dbReference type="GO" id="GO:0005524">
    <property type="term" value="F:ATP binding"/>
    <property type="evidence" value="ECO:0007669"/>
    <property type="project" value="UniProtKB-UniRule"/>
</dbReference>
<evidence type="ECO:0000256" key="3">
    <source>
        <dbReference type="ARBA" id="ARBA00022679"/>
    </source>
</evidence>
<dbReference type="FunFam" id="1.10.510.10:FF:000743">
    <property type="entry name" value="Predicted protein"/>
    <property type="match status" value="1"/>
</dbReference>
<dbReference type="AlphaFoldDB" id="A0A7I8V9L4"/>
<dbReference type="InterPro" id="IPR013783">
    <property type="entry name" value="Ig-like_fold"/>
</dbReference>
<dbReference type="InterPro" id="IPR003598">
    <property type="entry name" value="Ig_sub2"/>
</dbReference>
<evidence type="ECO:0000256" key="5">
    <source>
        <dbReference type="ARBA" id="ARBA00022737"/>
    </source>
</evidence>
<proteinExistence type="predicted"/>
<dbReference type="SUPFAM" id="SSF56112">
    <property type="entry name" value="Protein kinase-like (PK-like)"/>
    <property type="match status" value="1"/>
</dbReference>
<dbReference type="CDD" id="cd00096">
    <property type="entry name" value="Ig"/>
    <property type="match status" value="1"/>
</dbReference>
<evidence type="ECO:0000256" key="11">
    <source>
        <dbReference type="ARBA" id="ARBA00023157"/>
    </source>
</evidence>
<dbReference type="PANTHER" id="PTHR24416">
    <property type="entry name" value="TYROSINE-PROTEIN KINASE RECEPTOR"/>
    <property type="match status" value="1"/>
</dbReference>
<keyword evidence="4 17" id="KW-0812">Transmembrane</keyword>
<keyword evidence="14" id="KW-0393">Immunoglobulin domain</keyword>
<evidence type="ECO:0000259" key="19">
    <source>
        <dbReference type="PROSITE" id="PS50835"/>
    </source>
</evidence>
<dbReference type="PROSITE" id="PS50011">
    <property type="entry name" value="PROTEIN_KINASE_DOM"/>
    <property type="match status" value="1"/>
</dbReference>
<evidence type="ECO:0000259" key="18">
    <source>
        <dbReference type="PROSITE" id="PS50011"/>
    </source>
</evidence>
<dbReference type="InterPro" id="IPR003599">
    <property type="entry name" value="Ig_sub"/>
</dbReference>
<organism evidence="20 21">
    <name type="scientific">Dimorphilus gyrociliatus</name>
    <dbReference type="NCBI Taxonomy" id="2664684"/>
    <lineage>
        <taxon>Eukaryota</taxon>
        <taxon>Metazoa</taxon>
        <taxon>Spiralia</taxon>
        <taxon>Lophotrochozoa</taxon>
        <taxon>Annelida</taxon>
        <taxon>Polychaeta</taxon>
        <taxon>Polychaeta incertae sedis</taxon>
        <taxon>Dinophilidae</taxon>
        <taxon>Dimorphilus</taxon>
    </lineage>
</organism>
<dbReference type="InterPro" id="IPR007135">
    <property type="entry name" value="Atg3/Atg10"/>
</dbReference>
<evidence type="ECO:0000313" key="21">
    <source>
        <dbReference type="Proteomes" id="UP000549394"/>
    </source>
</evidence>
<evidence type="ECO:0000256" key="17">
    <source>
        <dbReference type="SAM" id="Phobius"/>
    </source>
</evidence>
<dbReference type="Gene3D" id="2.60.40.10">
    <property type="entry name" value="Immunoglobulins"/>
    <property type="match status" value="2"/>
</dbReference>
<dbReference type="PRINTS" id="PR00109">
    <property type="entry name" value="TYRKINASE"/>
</dbReference>
<dbReference type="InterPro" id="IPR013098">
    <property type="entry name" value="Ig_I-set"/>
</dbReference>
<gene>
    <name evidence="20" type="ORF">DGYR_LOCUS1132</name>
</gene>
<dbReference type="InterPro" id="IPR011009">
    <property type="entry name" value="Kinase-like_dom_sf"/>
</dbReference>
<evidence type="ECO:0000256" key="4">
    <source>
        <dbReference type="ARBA" id="ARBA00022692"/>
    </source>
</evidence>
<dbReference type="InterPro" id="IPR007110">
    <property type="entry name" value="Ig-like_dom"/>
</dbReference>
<dbReference type="InterPro" id="IPR008266">
    <property type="entry name" value="Tyr_kinase_AS"/>
</dbReference>
<dbReference type="SMART" id="SM00408">
    <property type="entry name" value="IGc2"/>
    <property type="match status" value="2"/>
</dbReference>
<feature type="binding site" evidence="16">
    <location>
        <position position="793"/>
    </location>
    <ligand>
        <name>ATP</name>
        <dbReference type="ChEBI" id="CHEBI:30616"/>
    </ligand>
</feature>
<dbReference type="GO" id="GO:0006914">
    <property type="term" value="P:autophagy"/>
    <property type="evidence" value="ECO:0007669"/>
    <property type="project" value="UniProtKB-KW"/>
</dbReference>
<keyword evidence="7" id="KW-0833">Ubl conjugation pathway</keyword>
<evidence type="ECO:0000256" key="9">
    <source>
        <dbReference type="ARBA" id="ARBA00023006"/>
    </source>
</evidence>
<dbReference type="GO" id="GO:0043235">
    <property type="term" value="C:receptor complex"/>
    <property type="evidence" value="ECO:0007669"/>
    <property type="project" value="TreeGrafter"/>
</dbReference>
<dbReference type="InterPro" id="IPR050122">
    <property type="entry name" value="RTK"/>
</dbReference>
<evidence type="ECO:0000256" key="10">
    <source>
        <dbReference type="ARBA" id="ARBA00023136"/>
    </source>
</evidence>
<evidence type="ECO:0000256" key="7">
    <source>
        <dbReference type="ARBA" id="ARBA00022786"/>
    </source>
</evidence>
<keyword evidence="5" id="KW-0677">Repeat</keyword>
<evidence type="ECO:0000256" key="12">
    <source>
        <dbReference type="ARBA" id="ARBA00023170"/>
    </source>
</evidence>
<keyword evidence="13" id="KW-0325">Glycoprotein</keyword>
<feature type="domain" description="Protein kinase" evidence="18">
    <location>
        <begin position="759"/>
        <end position="1026"/>
    </location>
</feature>
<dbReference type="Gene3D" id="3.30.1460.50">
    <property type="match status" value="1"/>
</dbReference>
<evidence type="ECO:0000256" key="15">
    <source>
        <dbReference type="ARBA" id="ARBA00051243"/>
    </source>
</evidence>
<dbReference type="Gene3D" id="1.10.510.10">
    <property type="entry name" value="Transferase(Phosphotransferase) domain 1"/>
    <property type="match status" value="1"/>
</dbReference>
<dbReference type="Proteomes" id="UP000549394">
    <property type="component" value="Unassembled WGS sequence"/>
</dbReference>
<dbReference type="InterPro" id="IPR036179">
    <property type="entry name" value="Ig-like_dom_sf"/>
</dbReference>